<name>A0ABQ3DKT1_9ACTN</name>
<accession>A0ABQ3DKT1</accession>
<dbReference type="Proteomes" id="UP000599437">
    <property type="component" value="Unassembled WGS sequence"/>
</dbReference>
<protein>
    <submittedName>
        <fullName evidence="1">Uncharacterized protein</fullName>
    </submittedName>
</protein>
<sequence length="107" mass="11780">MAPRFEAFWHAPTARLQAWRTGWKQAPTTTIGFRTPVRLGHGERGVVTVALLACPDAVAFLPDGRDRGLPLVLSDEPATAQWTCHAYVRIGLNGSEVTEIRLDTERG</sequence>
<dbReference type="EMBL" id="BMVO01000005">
    <property type="protein sequence ID" value="GHA98636.1"/>
    <property type="molecule type" value="Genomic_DNA"/>
</dbReference>
<evidence type="ECO:0000313" key="2">
    <source>
        <dbReference type="Proteomes" id="UP000599437"/>
    </source>
</evidence>
<comment type="caution">
    <text evidence="1">The sequence shown here is derived from an EMBL/GenBank/DDBJ whole genome shotgun (WGS) entry which is preliminary data.</text>
</comment>
<proteinExistence type="predicted"/>
<reference evidence="2" key="1">
    <citation type="journal article" date="2019" name="Int. J. Syst. Evol. Microbiol.">
        <title>The Global Catalogue of Microorganisms (GCM) 10K type strain sequencing project: providing services to taxonomists for standard genome sequencing and annotation.</title>
        <authorList>
            <consortium name="The Broad Institute Genomics Platform"/>
            <consortium name="The Broad Institute Genome Sequencing Center for Infectious Disease"/>
            <person name="Wu L."/>
            <person name="Ma J."/>
        </authorList>
    </citation>
    <scope>NUCLEOTIDE SEQUENCE [LARGE SCALE GENOMIC DNA]</scope>
    <source>
        <strain evidence="2">JCM 4737</strain>
    </source>
</reference>
<organism evidence="1 2">
    <name type="scientific">Streptomyces chryseus</name>
    <dbReference type="NCBI Taxonomy" id="68186"/>
    <lineage>
        <taxon>Bacteria</taxon>
        <taxon>Bacillati</taxon>
        <taxon>Actinomycetota</taxon>
        <taxon>Actinomycetes</taxon>
        <taxon>Kitasatosporales</taxon>
        <taxon>Streptomycetaceae</taxon>
        <taxon>Streptomyces</taxon>
    </lineage>
</organism>
<dbReference type="RefSeq" id="WP_138896747.1">
    <property type="nucleotide sequence ID" value="NZ_BMVO01000005.1"/>
</dbReference>
<gene>
    <name evidence="1" type="ORF">GCM10010346_21670</name>
</gene>
<keyword evidence="2" id="KW-1185">Reference proteome</keyword>
<evidence type="ECO:0000313" key="1">
    <source>
        <dbReference type="EMBL" id="GHA98636.1"/>
    </source>
</evidence>